<dbReference type="GO" id="GO:0003700">
    <property type="term" value="F:DNA-binding transcription factor activity"/>
    <property type="evidence" value="ECO:0007669"/>
    <property type="project" value="InterPro"/>
</dbReference>
<evidence type="ECO:0000256" key="1">
    <source>
        <dbReference type="ARBA" id="ARBA00023015"/>
    </source>
</evidence>
<sequence length="311" mass="35117">MSDTPLLQSDTHLPDEEALFPIREVSRQTGVNSVTLRAWERRYGLIKPLRTSKGHRLYSTEHVTRVQCILEWLDRGVAISRVRELLDRPEPAAALVDDTDNTWQLYFTQMHTAVKSFNENRLDDALNQALALYPVESVVQRLIQPLLTQLQQEWLNLPVGAALEKQFLFGYLRTKLGMRLFHANRTQPGKTLLLAGLTSDTEEVELLLQGAIASALGFRVISLGTAIPIREVPLALDHTQADALLLHSDQRLDRSMVLSELPRLRQLYPHLAIAMHGHCSQIHQQAFAELAIQTSTEAPHLLMRKLLQPGS</sequence>
<evidence type="ECO:0000259" key="4">
    <source>
        <dbReference type="PROSITE" id="PS50937"/>
    </source>
</evidence>
<dbReference type="Proteomes" id="UP000238196">
    <property type="component" value="Unassembled WGS sequence"/>
</dbReference>
<feature type="domain" description="HTH merR-type" evidence="4">
    <location>
        <begin position="19"/>
        <end position="88"/>
    </location>
</feature>
<dbReference type="Pfam" id="PF13411">
    <property type="entry name" value="MerR_1"/>
    <property type="match status" value="1"/>
</dbReference>
<dbReference type="PANTHER" id="PTHR30204:SF67">
    <property type="entry name" value="HTH-TYPE TRANSCRIPTIONAL REGULATOR MLRA-RELATED"/>
    <property type="match status" value="1"/>
</dbReference>
<proteinExistence type="predicted"/>
<accession>A0A2S5KMN3</accession>
<dbReference type="Gene3D" id="1.10.1660.10">
    <property type="match status" value="1"/>
</dbReference>
<evidence type="ECO:0000313" key="6">
    <source>
        <dbReference type="Proteomes" id="UP000238196"/>
    </source>
</evidence>
<dbReference type="OrthoDB" id="9800334at2"/>
<dbReference type="Gene3D" id="1.10.1240.10">
    <property type="entry name" value="Methionine synthase domain"/>
    <property type="match status" value="1"/>
</dbReference>
<keyword evidence="3" id="KW-0804">Transcription</keyword>
<dbReference type="SMART" id="SM00422">
    <property type="entry name" value="HTH_MERR"/>
    <property type="match status" value="1"/>
</dbReference>
<dbReference type="PROSITE" id="PS50937">
    <property type="entry name" value="HTH_MERR_2"/>
    <property type="match status" value="1"/>
</dbReference>
<protein>
    <submittedName>
        <fullName evidence="5">Helix-turn-helix-type transcriptional regulator</fullName>
    </submittedName>
</protein>
<dbReference type="CDD" id="cd01104">
    <property type="entry name" value="HTH_MlrA-CarA"/>
    <property type="match status" value="1"/>
</dbReference>
<reference evidence="5 6" key="1">
    <citation type="submission" date="2018-02" db="EMBL/GenBank/DDBJ databases">
        <title>novel marine gammaproteobacteria from coastal saline agro ecosystem.</title>
        <authorList>
            <person name="Krishnan R."/>
            <person name="Ramesh Kumar N."/>
        </authorList>
    </citation>
    <scope>NUCLEOTIDE SEQUENCE [LARGE SCALE GENOMIC DNA]</scope>
    <source>
        <strain evidence="5 6">228</strain>
    </source>
</reference>
<dbReference type="PANTHER" id="PTHR30204">
    <property type="entry name" value="REDOX-CYCLING DRUG-SENSING TRANSCRIPTIONAL ACTIVATOR SOXR"/>
    <property type="match status" value="1"/>
</dbReference>
<dbReference type="EMBL" id="PRLP01000057">
    <property type="protein sequence ID" value="PPC76094.1"/>
    <property type="molecule type" value="Genomic_DNA"/>
</dbReference>
<evidence type="ECO:0000256" key="2">
    <source>
        <dbReference type="ARBA" id="ARBA00023125"/>
    </source>
</evidence>
<dbReference type="AlphaFoldDB" id="A0A2S5KMN3"/>
<dbReference type="GO" id="GO:0003677">
    <property type="term" value="F:DNA binding"/>
    <property type="evidence" value="ECO:0007669"/>
    <property type="project" value="UniProtKB-KW"/>
</dbReference>
<evidence type="ECO:0000256" key="3">
    <source>
        <dbReference type="ARBA" id="ARBA00023163"/>
    </source>
</evidence>
<dbReference type="InterPro" id="IPR009061">
    <property type="entry name" value="DNA-bd_dom_put_sf"/>
</dbReference>
<organism evidence="5 6">
    <name type="scientific">Proteobacteria bacterium 228</name>
    <dbReference type="NCBI Taxonomy" id="2083153"/>
    <lineage>
        <taxon>Bacteria</taxon>
        <taxon>Pseudomonadati</taxon>
        <taxon>Pseudomonadota</taxon>
    </lineage>
</organism>
<comment type="caution">
    <text evidence="5">The sequence shown here is derived from an EMBL/GenBank/DDBJ whole genome shotgun (WGS) entry which is preliminary data.</text>
</comment>
<gene>
    <name evidence="5" type="ORF">C4K68_17015</name>
</gene>
<name>A0A2S5KMN3_9PROT</name>
<dbReference type="InterPro" id="IPR047057">
    <property type="entry name" value="MerR_fam"/>
</dbReference>
<keyword evidence="1" id="KW-0805">Transcription regulation</keyword>
<evidence type="ECO:0000313" key="5">
    <source>
        <dbReference type="EMBL" id="PPC76094.1"/>
    </source>
</evidence>
<dbReference type="InterPro" id="IPR036594">
    <property type="entry name" value="Meth_synthase_dom"/>
</dbReference>
<dbReference type="SUPFAM" id="SSF46955">
    <property type="entry name" value="Putative DNA-binding domain"/>
    <property type="match status" value="1"/>
</dbReference>
<keyword evidence="2" id="KW-0238">DNA-binding</keyword>
<dbReference type="InterPro" id="IPR000551">
    <property type="entry name" value="MerR-type_HTH_dom"/>
</dbReference>